<dbReference type="Pfam" id="PF01177">
    <property type="entry name" value="Asp_Glu_race"/>
    <property type="match status" value="1"/>
</dbReference>
<dbReference type="NCBIfam" id="TIGR02118">
    <property type="entry name" value="EthD family reductase"/>
    <property type="match status" value="1"/>
</dbReference>
<dbReference type="GO" id="GO:0001080">
    <property type="term" value="P:nitrogen catabolite activation of transcription from RNA polymerase II promoter"/>
    <property type="evidence" value="ECO:0007669"/>
    <property type="project" value="TreeGrafter"/>
</dbReference>
<dbReference type="AlphaFoldDB" id="A0A444RML5"/>
<sequence>MVCKTRRPARVLVINPNTSASLTKSFEPVLASLSLPDTTLTYWTCPTGPSLIKTQADMYESASHCIPLLRAMADDFDGFLGACYADHPVVRLLQSYVGSKPVVGIFDASILAALQLVGPSTRFGIVTTGVAYEELLYEGVKHLLRRDKEVFAKFGGVAASGVGLMDLQPGSEAGAREKIMEATCRLLATKEGEDNIEVTGSRPKQRLRPGSKDDTVVKDYASLKGQSLLKETLGHQNRQSSAIIGATTDFDPSLTHALSWNAKGECPSFQARHILRRANQNVHFVMRPDTPDEMDAELTNLDAIEDFVSPHGPELVNLYFRIVHPSFPILHKKVFLEKYGRSYRELTPTGLGAVYIMALNWWSYSPALSSMSKPDAHVLESKVLKMLFEVHKRPKISDLQGGLVLMQSPNVSSWALAGHLIAMAQNLGMNFDCSDWQVPDWERGVRKRVAWALFMQDKWGALVYGRGSLLRADDWDVQPLTASDFPETSKDDDLEEGSAEIEKGKQTFLHMVSLTEIVADILDQFFTLRATRRRQTIEQVLELAKPLQLRLKAWLTALPTDLSVGDTVPRKLSSVGYLHLAYYTAEITLHRAILRSHSMASPAPDLYAITRLAASTRFTSALDFVKRLKAEHLQSFWYFSSGLSLAIIGLFAGILCMTSQDREGAEREALLAKLAEYRWLLRINSTSAEFMKYSIGVLDARSQLMEQQIPLQAVLHAAQSVRSASQLDPVEYGDGDDDSPFTDDLLLSPNDGDEVWQQQQQQQQRQQQQQQQQPLPNAFEQHYYGFEASGLVDATLSSSETHQFWIDEQPHPLHTVFTASQIPLIHTSTPSSQSIAMPSSTLTVLYPALKGEGDKFDLEYYLGTHMEIARKAWLGLGLINYQVINFTSDAAGAESAFSLATVLTFDSADGAKSIGTAAETKAVLDDVPNFTNVQPSLLFGDVREQWSKQ</sequence>
<reference evidence="6 7" key="1">
    <citation type="submission" date="2018-12" db="EMBL/GenBank/DDBJ databases">
        <title>Genome of Verticillium dahliae isolate Getta Getta.</title>
        <authorList>
            <person name="Gardiner D.M."/>
        </authorList>
    </citation>
    <scope>NUCLEOTIDE SEQUENCE [LARGE SCALE GENOMIC DNA]</scope>
    <source>
        <strain evidence="6 7">Getta Getta</strain>
    </source>
</reference>
<dbReference type="PANTHER" id="PTHR31668:SF4">
    <property type="entry name" value="TRANSCRIPTIONAL ACTIVATOR PROTEIN DAL81"/>
    <property type="match status" value="1"/>
</dbReference>
<comment type="similarity">
    <text evidence="3">Belongs to the HyuE racemase family.</text>
</comment>
<dbReference type="Pfam" id="PF04082">
    <property type="entry name" value="Fungal_trans"/>
    <property type="match status" value="1"/>
</dbReference>
<evidence type="ECO:0000259" key="5">
    <source>
        <dbReference type="SMART" id="SM00906"/>
    </source>
</evidence>
<dbReference type="SMART" id="SM00906">
    <property type="entry name" value="Fungal_trans"/>
    <property type="match status" value="1"/>
</dbReference>
<feature type="domain" description="Xylanolytic transcriptional activator regulatory" evidence="5">
    <location>
        <begin position="413"/>
        <end position="485"/>
    </location>
</feature>
<dbReference type="InterPro" id="IPR050797">
    <property type="entry name" value="Carb_Metab_Trans_Reg"/>
</dbReference>
<dbReference type="GO" id="GO:0003677">
    <property type="term" value="F:DNA binding"/>
    <property type="evidence" value="ECO:0007669"/>
    <property type="project" value="InterPro"/>
</dbReference>
<dbReference type="InterPro" id="IPR009799">
    <property type="entry name" value="EthD_dom"/>
</dbReference>
<dbReference type="EMBL" id="RSDZ01000132">
    <property type="protein sequence ID" value="RXG42471.1"/>
    <property type="molecule type" value="Genomic_DNA"/>
</dbReference>
<feature type="compositionally biased region" description="Acidic residues" evidence="4">
    <location>
        <begin position="731"/>
        <end position="741"/>
    </location>
</feature>
<dbReference type="GO" id="GO:0008270">
    <property type="term" value="F:zinc ion binding"/>
    <property type="evidence" value="ECO:0007669"/>
    <property type="project" value="InterPro"/>
</dbReference>
<proteinExistence type="inferred from homology"/>
<accession>A0A444RML5</accession>
<comment type="caution">
    <text evidence="6">The sequence shown here is derived from an EMBL/GenBank/DDBJ whole genome shotgun (WGS) entry which is preliminary data.</text>
</comment>
<dbReference type="Gene3D" id="3.30.70.100">
    <property type="match status" value="1"/>
</dbReference>
<dbReference type="GO" id="GO:0016491">
    <property type="term" value="F:oxidoreductase activity"/>
    <property type="evidence" value="ECO:0007669"/>
    <property type="project" value="InterPro"/>
</dbReference>
<dbReference type="SUPFAM" id="SSF54909">
    <property type="entry name" value="Dimeric alpha+beta barrel"/>
    <property type="match status" value="1"/>
</dbReference>
<dbReference type="Gene3D" id="3.40.50.12500">
    <property type="match status" value="1"/>
</dbReference>
<dbReference type="InterPro" id="IPR053714">
    <property type="entry name" value="Iso_Racemase_Enz_sf"/>
</dbReference>
<dbReference type="CDD" id="cd12148">
    <property type="entry name" value="fungal_TF_MHR"/>
    <property type="match status" value="1"/>
</dbReference>
<feature type="region of interest" description="Disordered" evidence="4">
    <location>
        <begin position="726"/>
        <end position="775"/>
    </location>
</feature>
<dbReference type="InterPro" id="IPR015942">
    <property type="entry name" value="Asp/Glu/hydantoin_racemase"/>
</dbReference>
<feature type="compositionally biased region" description="Low complexity" evidence="4">
    <location>
        <begin position="757"/>
        <end position="773"/>
    </location>
</feature>
<evidence type="ECO:0000313" key="7">
    <source>
        <dbReference type="Proteomes" id="UP000288725"/>
    </source>
</evidence>
<evidence type="ECO:0000256" key="4">
    <source>
        <dbReference type="SAM" id="MobiDB-lite"/>
    </source>
</evidence>
<evidence type="ECO:0000256" key="1">
    <source>
        <dbReference type="ARBA" id="ARBA00005986"/>
    </source>
</evidence>
<dbReference type="PANTHER" id="PTHR31668">
    <property type="entry name" value="GLUCOSE TRANSPORT TRANSCRIPTION REGULATOR RGT1-RELATED-RELATED"/>
    <property type="match status" value="1"/>
</dbReference>
<name>A0A444RML5_VERDA</name>
<dbReference type="Proteomes" id="UP000288725">
    <property type="component" value="Chromosome 2"/>
</dbReference>
<keyword evidence="2" id="KW-0539">Nucleus</keyword>
<dbReference type="GO" id="GO:0005634">
    <property type="term" value="C:nucleus"/>
    <property type="evidence" value="ECO:0007669"/>
    <property type="project" value="TreeGrafter"/>
</dbReference>
<organism evidence="6 7">
    <name type="scientific">Verticillium dahliae</name>
    <name type="common">Verticillium wilt</name>
    <dbReference type="NCBI Taxonomy" id="27337"/>
    <lineage>
        <taxon>Eukaryota</taxon>
        <taxon>Fungi</taxon>
        <taxon>Dikarya</taxon>
        <taxon>Ascomycota</taxon>
        <taxon>Pezizomycotina</taxon>
        <taxon>Sordariomycetes</taxon>
        <taxon>Hypocreomycetidae</taxon>
        <taxon>Glomerellales</taxon>
        <taxon>Plectosphaerellaceae</taxon>
        <taxon>Verticillium</taxon>
    </lineage>
</organism>
<gene>
    <name evidence="6" type="ORF">VDGE_07846</name>
</gene>
<evidence type="ECO:0000313" key="6">
    <source>
        <dbReference type="EMBL" id="RXG42471.1"/>
    </source>
</evidence>
<evidence type="ECO:0000256" key="3">
    <source>
        <dbReference type="ARBA" id="ARBA00038414"/>
    </source>
</evidence>
<dbReference type="GO" id="GO:0006351">
    <property type="term" value="P:DNA-templated transcription"/>
    <property type="evidence" value="ECO:0007669"/>
    <property type="project" value="InterPro"/>
</dbReference>
<dbReference type="GO" id="GO:0047661">
    <property type="term" value="F:amino-acid racemase activity"/>
    <property type="evidence" value="ECO:0007669"/>
    <property type="project" value="InterPro"/>
</dbReference>
<protein>
    <recommendedName>
        <fullName evidence="5">Xylanolytic transcriptional activator regulatory domain-containing protein</fullName>
    </recommendedName>
</protein>
<dbReference type="InterPro" id="IPR011008">
    <property type="entry name" value="Dimeric_a/b-barrel"/>
</dbReference>
<evidence type="ECO:0000256" key="2">
    <source>
        <dbReference type="ARBA" id="ARBA00023242"/>
    </source>
</evidence>
<dbReference type="InterPro" id="IPR007219">
    <property type="entry name" value="XnlR_reg_dom"/>
</dbReference>
<comment type="similarity">
    <text evidence="1">Belongs to the tpcK family.</text>
</comment>